<dbReference type="Gene3D" id="2.160.10.10">
    <property type="entry name" value="Hexapeptide repeat proteins"/>
    <property type="match status" value="1"/>
</dbReference>
<organism evidence="1 2">
    <name type="scientific">Bizionia myxarmorum</name>
    <dbReference type="NCBI Taxonomy" id="291186"/>
    <lineage>
        <taxon>Bacteria</taxon>
        <taxon>Pseudomonadati</taxon>
        <taxon>Bacteroidota</taxon>
        <taxon>Flavobacteriia</taxon>
        <taxon>Flavobacteriales</taxon>
        <taxon>Flavobacteriaceae</taxon>
        <taxon>Bizionia</taxon>
    </lineage>
</organism>
<dbReference type="Proteomes" id="UP000323720">
    <property type="component" value="Unassembled WGS sequence"/>
</dbReference>
<dbReference type="AlphaFoldDB" id="A0A5D0RB66"/>
<evidence type="ECO:0000313" key="2">
    <source>
        <dbReference type="Proteomes" id="UP000323720"/>
    </source>
</evidence>
<dbReference type="OrthoDB" id="9812571at2"/>
<sequence>MRGAKIGFLNQILVDKLSLENNASISKMNRIKSINILSLKDNAEIRSGNFIGAPVRGTVDEAINFENQNIYVNRNSSILRSNYFDVVDEIIIGENVVFGGNGSEIWTHGFTVNREMLSGKVIFENDIFIGSNCIFTKGITVVSETTIAPASVIYKSIIEKGIYSTHELRRVK</sequence>
<protein>
    <recommendedName>
        <fullName evidence="3">Acyltransferase</fullName>
    </recommendedName>
</protein>
<accession>A0A5D0RB66</accession>
<dbReference type="InterPro" id="IPR011004">
    <property type="entry name" value="Trimer_LpxA-like_sf"/>
</dbReference>
<keyword evidence="2" id="KW-1185">Reference proteome</keyword>
<reference evidence="1 2" key="1">
    <citation type="submission" date="2019-08" db="EMBL/GenBank/DDBJ databases">
        <title>Genomes of Antarctic Bizionia species.</title>
        <authorList>
            <person name="Bowman J.P."/>
        </authorList>
    </citation>
    <scope>NUCLEOTIDE SEQUENCE [LARGE SCALE GENOMIC DNA]</scope>
    <source>
        <strain evidence="1 2">ADA-4</strain>
    </source>
</reference>
<name>A0A5D0RB66_9FLAO</name>
<dbReference type="EMBL" id="VSKK01000001">
    <property type="protein sequence ID" value="TYB78762.1"/>
    <property type="molecule type" value="Genomic_DNA"/>
</dbReference>
<dbReference type="RefSeq" id="WP_148402499.1">
    <property type="nucleotide sequence ID" value="NZ_VSKK01000001.1"/>
</dbReference>
<proteinExistence type="predicted"/>
<evidence type="ECO:0000313" key="1">
    <source>
        <dbReference type="EMBL" id="TYB78762.1"/>
    </source>
</evidence>
<comment type="caution">
    <text evidence="1">The sequence shown here is derived from an EMBL/GenBank/DDBJ whole genome shotgun (WGS) entry which is preliminary data.</text>
</comment>
<dbReference type="SUPFAM" id="SSF51161">
    <property type="entry name" value="Trimeric LpxA-like enzymes"/>
    <property type="match status" value="1"/>
</dbReference>
<gene>
    <name evidence="1" type="ORF">ES674_03005</name>
</gene>
<evidence type="ECO:0008006" key="3">
    <source>
        <dbReference type="Google" id="ProtNLM"/>
    </source>
</evidence>